<dbReference type="InterPro" id="IPR011009">
    <property type="entry name" value="Kinase-like_dom_sf"/>
</dbReference>
<reference evidence="19" key="1">
    <citation type="journal article" date="2016" name="Nature">
        <title>The genome of the seagrass Zostera marina reveals angiosperm adaptation to the sea.</title>
        <authorList>
            <person name="Olsen J.L."/>
            <person name="Rouze P."/>
            <person name="Verhelst B."/>
            <person name="Lin Y.-C."/>
            <person name="Bayer T."/>
            <person name="Collen J."/>
            <person name="Dattolo E."/>
            <person name="De Paoli E."/>
            <person name="Dittami S."/>
            <person name="Maumus F."/>
            <person name="Michel G."/>
            <person name="Kersting A."/>
            <person name="Lauritano C."/>
            <person name="Lohaus R."/>
            <person name="Toepel M."/>
            <person name="Tonon T."/>
            <person name="Vanneste K."/>
            <person name="Amirebrahimi M."/>
            <person name="Brakel J."/>
            <person name="Bostroem C."/>
            <person name="Chovatia M."/>
            <person name="Grimwood J."/>
            <person name="Jenkins J.W."/>
            <person name="Jueterbock A."/>
            <person name="Mraz A."/>
            <person name="Stam W.T."/>
            <person name="Tice H."/>
            <person name="Bornberg-Bauer E."/>
            <person name="Green P.J."/>
            <person name="Pearson G.A."/>
            <person name="Procaccini G."/>
            <person name="Duarte C.M."/>
            <person name="Schmutz J."/>
            <person name="Reusch T.B.H."/>
            <person name="Van de Peer Y."/>
        </authorList>
    </citation>
    <scope>NUCLEOTIDE SEQUENCE [LARGE SCALE GENOMIC DNA]</scope>
    <source>
        <strain evidence="19">cv. Finnish</strain>
    </source>
</reference>
<proteinExistence type="inferred from homology"/>
<evidence type="ECO:0000256" key="5">
    <source>
        <dbReference type="ARBA" id="ARBA00022679"/>
    </source>
</evidence>
<evidence type="ECO:0000313" key="19">
    <source>
        <dbReference type="Proteomes" id="UP000036987"/>
    </source>
</evidence>
<gene>
    <name evidence="18" type="ORF">ZOSMA_157G00030</name>
</gene>
<dbReference type="GO" id="GO:0016020">
    <property type="term" value="C:membrane"/>
    <property type="evidence" value="ECO:0007669"/>
    <property type="project" value="UniProtKB-SubCell"/>
</dbReference>
<evidence type="ECO:0000256" key="14">
    <source>
        <dbReference type="PROSITE-ProRule" id="PRU10141"/>
    </source>
</evidence>
<evidence type="ECO:0000256" key="13">
    <source>
        <dbReference type="ARBA" id="ARBA00048679"/>
    </source>
</evidence>
<dbReference type="PROSITE" id="PS00107">
    <property type="entry name" value="PROTEIN_KINASE_ATP"/>
    <property type="match status" value="1"/>
</dbReference>
<feature type="transmembrane region" description="Helical" evidence="16">
    <location>
        <begin position="17"/>
        <end position="40"/>
    </location>
</feature>
<dbReference type="Proteomes" id="UP000036987">
    <property type="component" value="Unassembled WGS sequence"/>
</dbReference>
<comment type="caution">
    <text evidence="18">The sequence shown here is derived from an EMBL/GenBank/DDBJ whole genome shotgun (WGS) entry which is preliminary data.</text>
</comment>
<keyword evidence="8 18" id="KW-0418">Kinase</keyword>
<evidence type="ECO:0000256" key="7">
    <source>
        <dbReference type="ARBA" id="ARBA00022741"/>
    </source>
</evidence>
<comment type="similarity">
    <text evidence="15">Belongs to the protein kinase superfamily.</text>
</comment>
<accession>A0A0K9PXF1</accession>
<organism evidence="18 19">
    <name type="scientific">Zostera marina</name>
    <name type="common">Eelgrass</name>
    <dbReference type="NCBI Taxonomy" id="29655"/>
    <lineage>
        <taxon>Eukaryota</taxon>
        <taxon>Viridiplantae</taxon>
        <taxon>Streptophyta</taxon>
        <taxon>Embryophyta</taxon>
        <taxon>Tracheophyta</taxon>
        <taxon>Spermatophyta</taxon>
        <taxon>Magnoliopsida</taxon>
        <taxon>Liliopsida</taxon>
        <taxon>Zosteraceae</taxon>
        <taxon>Zostera</taxon>
    </lineage>
</organism>
<evidence type="ECO:0000256" key="4">
    <source>
        <dbReference type="ARBA" id="ARBA00022553"/>
    </source>
</evidence>
<evidence type="ECO:0000256" key="8">
    <source>
        <dbReference type="ARBA" id="ARBA00022777"/>
    </source>
</evidence>
<dbReference type="STRING" id="29655.A0A0K9PXF1"/>
<evidence type="ECO:0000256" key="16">
    <source>
        <dbReference type="SAM" id="Phobius"/>
    </source>
</evidence>
<dbReference type="CDD" id="cd14066">
    <property type="entry name" value="STKc_IRAK"/>
    <property type="match status" value="1"/>
</dbReference>
<evidence type="ECO:0000256" key="12">
    <source>
        <dbReference type="ARBA" id="ARBA00047899"/>
    </source>
</evidence>
<dbReference type="FunFam" id="1.10.510.10:FF:000035">
    <property type="entry name" value="Putative receptor-like serine/threonine-protein kinase"/>
    <property type="match status" value="1"/>
</dbReference>
<evidence type="ECO:0000256" key="15">
    <source>
        <dbReference type="RuleBase" id="RU000304"/>
    </source>
</evidence>
<keyword evidence="11 16" id="KW-0472">Membrane</keyword>
<keyword evidence="9 14" id="KW-0067">ATP-binding</keyword>
<feature type="domain" description="Protein kinase" evidence="17">
    <location>
        <begin position="143"/>
        <end position="404"/>
    </location>
</feature>
<evidence type="ECO:0000256" key="1">
    <source>
        <dbReference type="ARBA" id="ARBA00004167"/>
    </source>
</evidence>
<keyword evidence="4" id="KW-0597">Phosphoprotein</keyword>
<dbReference type="InterPro" id="IPR052232">
    <property type="entry name" value="RLK_Ser/Thr-Kinase"/>
</dbReference>
<keyword evidence="19" id="KW-1185">Reference proteome</keyword>
<dbReference type="PANTHER" id="PTHR47984">
    <property type="entry name" value="OS01G0323000 PROTEIN"/>
    <property type="match status" value="1"/>
</dbReference>
<keyword evidence="6 16" id="KW-0812">Transmembrane</keyword>
<keyword evidence="10 16" id="KW-1133">Transmembrane helix</keyword>
<comment type="catalytic activity">
    <reaction evidence="12">
        <text>L-threonyl-[protein] + ATP = O-phospho-L-threonyl-[protein] + ADP + H(+)</text>
        <dbReference type="Rhea" id="RHEA:46608"/>
        <dbReference type="Rhea" id="RHEA-COMP:11060"/>
        <dbReference type="Rhea" id="RHEA-COMP:11605"/>
        <dbReference type="ChEBI" id="CHEBI:15378"/>
        <dbReference type="ChEBI" id="CHEBI:30013"/>
        <dbReference type="ChEBI" id="CHEBI:30616"/>
        <dbReference type="ChEBI" id="CHEBI:61977"/>
        <dbReference type="ChEBI" id="CHEBI:456216"/>
        <dbReference type="EC" id="2.7.11.1"/>
    </reaction>
</comment>
<dbReference type="InterPro" id="IPR000719">
    <property type="entry name" value="Prot_kinase_dom"/>
</dbReference>
<dbReference type="PROSITE" id="PS50011">
    <property type="entry name" value="PROTEIN_KINASE_DOM"/>
    <property type="match status" value="1"/>
</dbReference>
<evidence type="ECO:0000256" key="10">
    <source>
        <dbReference type="ARBA" id="ARBA00022989"/>
    </source>
</evidence>
<dbReference type="GO" id="GO:0005524">
    <property type="term" value="F:ATP binding"/>
    <property type="evidence" value="ECO:0007669"/>
    <property type="project" value="UniProtKB-UniRule"/>
</dbReference>
<dbReference type="Gene3D" id="3.30.200.20">
    <property type="entry name" value="Phosphorylase Kinase, domain 1"/>
    <property type="match status" value="1"/>
</dbReference>
<dbReference type="InterPro" id="IPR008271">
    <property type="entry name" value="Ser/Thr_kinase_AS"/>
</dbReference>
<keyword evidence="3 15" id="KW-0723">Serine/threonine-protein kinase</keyword>
<comment type="catalytic activity">
    <reaction evidence="13">
        <text>L-seryl-[protein] + ATP = O-phospho-L-seryl-[protein] + ADP + H(+)</text>
        <dbReference type="Rhea" id="RHEA:17989"/>
        <dbReference type="Rhea" id="RHEA-COMP:9863"/>
        <dbReference type="Rhea" id="RHEA-COMP:11604"/>
        <dbReference type="ChEBI" id="CHEBI:15378"/>
        <dbReference type="ChEBI" id="CHEBI:29999"/>
        <dbReference type="ChEBI" id="CHEBI:30616"/>
        <dbReference type="ChEBI" id="CHEBI:83421"/>
        <dbReference type="ChEBI" id="CHEBI:456216"/>
        <dbReference type="EC" id="2.7.11.1"/>
    </reaction>
</comment>
<dbReference type="EMBL" id="LFYR01000612">
    <property type="protein sequence ID" value="KMZ72927.1"/>
    <property type="molecule type" value="Genomic_DNA"/>
</dbReference>
<dbReference type="AlphaFoldDB" id="A0A0K9PXF1"/>
<name>A0A0K9PXF1_ZOSMR</name>
<evidence type="ECO:0000256" key="3">
    <source>
        <dbReference type="ARBA" id="ARBA00022527"/>
    </source>
</evidence>
<dbReference type="PANTHER" id="PTHR47984:SF31">
    <property type="entry name" value="OS03G0227900 PROTEIN"/>
    <property type="match status" value="1"/>
</dbReference>
<dbReference type="InterPro" id="IPR001245">
    <property type="entry name" value="Ser-Thr/Tyr_kinase_cat_dom"/>
</dbReference>
<dbReference type="OrthoDB" id="4062651at2759"/>
<evidence type="ECO:0000256" key="11">
    <source>
        <dbReference type="ARBA" id="ARBA00023136"/>
    </source>
</evidence>
<dbReference type="PROSITE" id="PS00108">
    <property type="entry name" value="PROTEIN_KINASE_ST"/>
    <property type="match status" value="1"/>
</dbReference>
<dbReference type="OMA" id="IRMRIAT"/>
<dbReference type="GO" id="GO:0004674">
    <property type="term" value="F:protein serine/threonine kinase activity"/>
    <property type="evidence" value="ECO:0007669"/>
    <property type="project" value="UniProtKB-KW"/>
</dbReference>
<dbReference type="Gene3D" id="1.10.510.10">
    <property type="entry name" value="Transferase(Phosphotransferase) domain 1"/>
    <property type="match status" value="1"/>
</dbReference>
<evidence type="ECO:0000256" key="9">
    <source>
        <dbReference type="ARBA" id="ARBA00022840"/>
    </source>
</evidence>
<keyword evidence="5" id="KW-0808">Transferase</keyword>
<dbReference type="Pfam" id="PF07714">
    <property type="entry name" value="PK_Tyr_Ser-Thr"/>
    <property type="match status" value="1"/>
</dbReference>
<keyword evidence="7 14" id="KW-0547">Nucleotide-binding</keyword>
<dbReference type="EC" id="2.7.11.1" evidence="2"/>
<evidence type="ECO:0000259" key="17">
    <source>
        <dbReference type="PROSITE" id="PS50011"/>
    </source>
</evidence>
<sequence length="451" mass="49790">MTPDNSTSVLSLDFHPITLIAVCFAGLFFSSCFVLFMIFLRRCKFRKSVREETDSSSHVHGLVKNITEMGQQKILTTNSETTTELISFVNSTEGGGGGEFGQVKDLESGILSEEGSSTGVDRQNIGWGRWYSLDELSVATQNFAIGNIVGEGGYGIVYRGVLSDSSAVAVAVKKLIDNNKGQAEKDFKVEVEIIGKVRHKNLVGLVGYCAQGTQRILLYEYIDNGNLEQWLHGKQSSSNPLTWDIRLKIATGTAKGLTYLHEGLEPKVIHRDIKSSNVLLDKNWNAKLSDFGLAKLLRTGFDSVATRVMGTFGYVAPEYAKSGNLNESSDVYSFGVLLMEIVSGRNPVEYTRPKPEVNLEEWFRYQATHKRGEELLDPLIIERPSPRVLRKILLICIRCTDPVAENRPKMGQVLHMLESNEFPFHATRPASALPAASRSSIANGSVETATT</sequence>
<evidence type="ECO:0000256" key="6">
    <source>
        <dbReference type="ARBA" id="ARBA00022692"/>
    </source>
</evidence>
<comment type="subcellular location">
    <subcellularLocation>
        <location evidence="1">Membrane</location>
        <topology evidence="1">Single-pass membrane protein</topology>
    </subcellularLocation>
</comment>
<evidence type="ECO:0000256" key="2">
    <source>
        <dbReference type="ARBA" id="ARBA00012513"/>
    </source>
</evidence>
<feature type="binding site" evidence="14">
    <location>
        <position position="174"/>
    </location>
    <ligand>
        <name>ATP</name>
        <dbReference type="ChEBI" id="CHEBI:30616"/>
    </ligand>
</feature>
<dbReference type="SMART" id="SM00220">
    <property type="entry name" value="S_TKc"/>
    <property type="match status" value="1"/>
</dbReference>
<dbReference type="SUPFAM" id="SSF56112">
    <property type="entry name" value="Protein kinase-like (PK-like)"/>
    <property type="match status" value="1"/>
</dbReference>
<evidence type="ECO:0000313" key="18">
    <source>
        <dbReference type="EMBL" id="KMZ72927.1"/>
    </source>
</evidence>
<dbReference type="InterPro" id="IPR017441">
    <property type="entry name" value="Protein_kinase_ATP_BS"/>
</dbReference>
<protein>
    <recommendedName>
        <fullName evidence="2">non-specific serine/threonine protein kinase</fullName>
        <ecNumber evidence="2">2.7.11.1</ecNumber>
    </recommendedName>
</protein>
<dbReference type="FunFam" id="3.30.200.20:FF:000178">
    <property type="entry name" value="serine/threonine-protein kinase PBS1-like"/>
    <property type="match status" value="1"/>
</dbReference>